<dbReference type="EMBL" id="JASPKY010000467">
    <property type="protein sequence ID" value="KAK9695898.1"/>
    <property type="molecule type" value="Genomic_DNA"/>
</dbReference>
<dbReference type="GO" id="GO:0003677">
    <property type="term" value="F:DNA binding"/>
    <property type="evidence" value="ECO:0007669"/>
    <property type="project" value="UniProtKB-KW"/>
</dbReference>
<comment type="caution">
    <text evidence="1">The sequence shown here is derived from an EMBL/GenBank/DDBJ whole genome shotgun (WGS) entry which is preliminary data.</text>
</comment>
<protein>
    <submittedName>
        <fullName evidence="1">Tc5 transposase DNA-binding domain</fullName>
    </submittedName>
</protein>
<evidence type="ECO:0000313" key="1">
    <source>
        <dbReference type="EMBL" id="KAK9695898.1"/>
    </source>
</evidence>
<keyword evidence="1" id="KW-0238">DNA-binding</keyword>
<organism evidence="1 2">
    <name type="scientific">Popillia japonica</name>
    <name type="common">Japanese beetle</name>
    <dbReference type="NCBI Taxonomy" id="7064"/>
    <lineage>
        <taxon>Eukaryota</taxon>
        <taxon>Metazoa</taxon>
        <taxon>Ecdysozoa</taxon>
        <taxon>Arthropoda</taxon>
        <taxon>Hexapoda</taxon>
        <taxon>Insecta</taxon>
        <taxon>Pterygota</taxon>
        <taxon>Neoptera</taxon>
        <taxon>Endopterygota</taxon>
        <taxon>Coleoptera</taxon>
        <taxon>Polyphaga</taxon>
        <taxon>Scarabaeiformia</taxon>
        <taxon>Scarabaeidae</taxon>
        <taxon>Rutelinae</taxon>
        <taxon>Popillia</taxon>
    </lineage>
</organism>
<accession>A0AAW1J051</accession>
<gene>
    <name evidence="1" type="ORF">QE152_g32262</name>
</gene>
<sequence length="119" mass="13441">MGPGSMLGRINENKLVVHLKKAQKYGFPMTVSDVRKLAFNYAESLQINHKFNKEHGIVGSDWFRSFLRRHSDLSIGKAEGVSLGRGQGMNCVDVGNYFTFLQATLNENELFDKPESIYV</sequence>
<name>A0AAW1J051_POPJA</name>
<evidence type="ECO:0000313" key="2">
    <source>
        <dbReference type="Proteomes" id="UP001458880"/>
    </source>
</evidence>
<proteinExistence type="predicted"/>
<reference evidence="1 2" key="1">
    <citation type="journal article" date="2024" name="BMC Genomics">
        <title>De novo assembly and annotation of Popillia japonica's genome with initial clues to its potential as an invasive pest.</title>
        <authorList>
            <person name="Cucini C."/>
            <person name="Boschi S."/>
            <person name="Funari R."/>
            <person name="Cardaioli E."/>
            <person name="Iannotti N."/>
            <person name="Marturano G."/>
            <person name="Paoli F."/>
            <person name="Bruttini M."/>
            <person name="Carapelli A."/>
            <person name="Frati F."/>
            <person name="Nardi F."/>
        </authorList>
    </citation>
    <scope>NUCLEOTIDE SEQUENCE [LARGE SCALE GENOMIC DNA]</scope>
    <source>
        <strain evidence="1">DMR45628</strain>
    </source>
</reference>
<dbReference type="AlphaFoldDB" id="A0AAW1J051"/>
<keyword evidence="2" id="KW-1185">Reference proteome</keyword>
<dbReference type="Proteomes" id="UP001458880">
    <property type="component" value="Unassembled WGS sequence"/>
</dbReference>